<keyword evidence="2 3" id="KW-0012">Acyltransferase</keyword>
<dbReference type="EMBL" id="CP040428">
    <property type="protein sequence ID" value="QCT19346.1"/>
    <property type="molecule type" value="Genomic_DNA"/>
</dbReference>
<evidence type="ECO:0000256" key="3">
    <source>
        <dbReference type="HAMAP-Rule" id="MF_02027"/>
    </source>
</evidence>
<evidence type="ECO:0000313" key="5">
    <source>
        <dbReference type="EMBL" id="QCT19346.1"/>
    </source>
</evidence>
<dbReference type="RefSeq" id="WP_138095230.1">
    <property type="nucleotide sequence ID" value="NZ_CP040428.1"/>
</dbReference>
<sequence>MAVSQGPASLHGRVERLSWESDFFGLSSAIVRFSDGDPRLDVAELQRFERVQAKVPAERCEWLDALQQLGFRLVEGEIDLSLALVGCSASADLCVADDADIPMLRDMASQCFSHSRFRTPWYGQADSGRLYAQWVENAVKGTFDHQCLVVREGERLHGFVTLRQLNDEEARMGLLAGPGCGAQLMQGAQAWCVARGISRLRIATQMANRAALRRYIKSGATIESTAYWLYR</sequence>
<feature type="binding site" evidence="3">
    <location>
        <position position="214"/>
    </location>
    <ligand>
        <name>acetyl-CoA</name>
        <dbReference type="ChEBI" id="CHEBI:57288"/>
    </ligand>
</feature>
<dbReference type="Gene3D" id="3.40.630.30">
    <property type="match status" value="1"/>
</dbReference>
<keyword evidence="6" id="KW-1185">Reference proteome</keyword>
<comment type="function">
    <text evidence="3">Catalyzes the acetylation of dTDP-fucosamine (dTDP-4-amino-4,6-dideoxy-D-galactose) to dTDP-Fuc4NAc, which is utilized in the biosynthesis of the enterobacterial common antigen (ECA).</text>
</comment>
<dbReference type="NCBIfam" id="NF008212">
    <property type="entry name" value="PRK10975.1"/>
    <property type="match status" value="1"/>
</dbReference>
<dbReference type="InterPro" id="IPR016181">
    <property type="entry name" value="Acyl_CoA_acyltransferase"/>
</dbReference>
<comment type="catalytic activity">
    <reaction evidence="3">
        <text>dTDP-4-amino-4,6-dideoxy-alpha-D-galactose + acetyl-CoA = dTDP-4-acetamido-4,6-dideoxy-alpha-D-galactose + CoA + H(+)</text>
        <dbReference type="Rhea" id="RHEA:34443"/>
        <dbReference type="ChEBI" id="CHEBI:15378"/>
        <dbReference type="ChEBI" id="CHEBI:57287"/>
        <dbReference type="ChEBI" id="CHEBI:57288"/>
        <dbReference type="ChEBI" id="CHEBI:68492"/>
        <dbReference type="ChEBI" id="CHEBI:68493"/>
        <dbReference type="EC" id="2.3.1.210"/>
    </reaction>
</comment>
<comment type="subunit">
    <text evidence="3">Homodimer.</text>
</comment>
<proteinExistence type="inferred from homology"/>
<reference evidence="5 6" key="1">
    <citation type="submission" date="2019-05" db="EMBL/GenBank/DDBJ databases">
        <title>Complete genome sequence of Izhakiella calystegiae KSNA2, an endophyte isolated from beach morning glory (Calystegia soldanella).</title>
        <authorList>
            <person name="Jiang L."/>
            <person name="Jeong J.C."/>
            <person name="Kim C.Y."/>
            <person name="Kim D.H."/>
            <person name="Kim S.W."/>
            <person name="Lee j."/>
        </authorList>
    </citation>
    <scope>NUCLEOTIDE SEQUENCE [LARGE SCALE GENOMIC DNA]</scope>
    <source>
        <strain evidence="5 6">KSNA2</strain>
    </source>
</reference>
<gene>
    <name evidence="5" type="primary">rffC</name>
    <name evidence="3 5" type="synonym">wecD</name>
    <name evidence="5" type="ORF">FEM41_06590</name>
</gene>
<evidence type="ECO:0000259" key="4">
    <source>
        <dbReference type="PROSITE" id="PS51186"/>
    </source>
</evidence>
<feature type="domain" description="N-acetyltransferase" evidence="4">
    <location>
        <begin position="91"/>
        <end position="231"/>
    </location>
</feature>
<organism evidence="5 6">
    <name type="scientific">Jejubacter calystegiae</name>
    <dbReference type="NCBI Taxonomy" id="2579935"/>
    <lineage>
        <taxon>Bacteria</taxon>
        <taxon>Pseudomonadati</taxon>
        <taxon>Pseudomonadota</taxon>
        <taxon>Gammaproteobacteria</taxon>
        <taxon>Enterobacterales</taxon>
        <taxon>Enterobacteriaceae</taxon>
        <taxon>Jejubacter</taxon>
    </lineage>
</organism>
<evidence type="ECO:0000256" key="1">
    <source>
        <dbReference type="ARBA" id="ARBA00022679"/>
    </source>
</evidence>
<dbReference type="EC" id="2.3.1.210" evidence="3"/>
<feature type="binding site" evidence="3">
    <location>
        <begin position="175"/>
        <end position="181"/>
    </location>
    <ligand>
        <name>acetyl-CoA</name>
        <dbReference type="ChEBI" id="CHEBI:57288"/>
    </ligand>
</feature>
<dbReference type="HAMAP" id="MF_02027">
    <property type="entry name" value="WecD_RffC"/>
    <property type="match status" value="1"/>
</dbReference>
<accession>A0A4P8YHN7</accession>
<dbReference type="PROSITE" id="PS51186">
    <property type="entry name" value="GNAT"/>
    <property type="match status" value="1"/>
</dbReference>
<feature type="binding site" evidence="3">
    <location>
        <position position="208"/>
    </location>
    <ligand>
        <name>acetyl-CoA</name>
        <dbReference type="ChEBI" id="CHEBI:57288"/>
    </ligand>
</feature>
<dbReference type="UniPathway" id="UPA00566"/>
<keyword evidence="1 3" id="KW-0808">Transferase</keyword>
<dbReference type="GO" id="GO:0009246">
    <property type="term" value="P:enterobacterial common antigen biosynthetic process"/>
    <property type="evidence" value="ECO:0007669"/>
    <property type="project" value="UniProtKB-UniRule"/>
</dbReference>
<evidence type="ECO:0000256" key="2">
    <source>
        <dbReference type="ARBA" id="ARBA00023315"/>
    </source>
</evidence>
<dbReference type="GO" id="GO:0008080">
    <property type="term" value="F:N-acetyltransferase activity"/>
    <property type="evidence" value="ECO:0007669"/>
    <property type="project" value="InterPro"/>
</dbReference>
<dbReference type="InterPro" id="IPR050832">
    <property type="entry name" value="Bact_Acetyltransf"/>
</dbReference>
<dbReference type="Pfam" id="PF00583">
    <property type="entry name" value="Acetyltransf_1"/>
    <property type="match status" value="1"/>
</dbReference>
<dbReference type="Proteomes" id="UP000302163">
    <property type="component" value="Chromosome"/>
</dbReference>
<dbReference type="AlphaFoldDB" id="A0A4P8YHN7"/>
<name>A0A4P8YHN7_9ENTR</name>
<protein>
    <recommendedName>
        <fullName evidence="3">dTDP-fucosamine acetyltransferase</fullName>
        <ecNumber evidence="3">2.3.1.210</ecNumber>
    </recommendedName>
    <alternativeName>
        <fullName evidence="3">TDP-fucosamine acetyltransferase</fullName>
    </alternativeName>
    <alternativeName>
        <fullName evidence="3">dTDP-4-amino-4,6-dideoxy-D-galactose acyltransferase</fullName>
    </alternativeName>
</protein>
<comment type="similarity">
    <text evidence="3">Belongs to the WecD family.</text>
</comment>
<dbReference type="InterPro" id="IPR012752">
    <property type="entry name" value="AcTrfase_WecD"/>
</dbReference>
<dbReference type="PANTHER" id="PTHR43877:SF2">
    <property type="entry name" value="AMINOALKYLPHOSPHONATE N-ACETYLTRANSFERASE-RELATED"/>
    <property type="match status" value="1"/>
</dbReference>
<dbReference type="OrthoDB" id="6057229at2"/>
<dbReference type="InterPro" id="IPR000182">
    <property type="entry name" value="GNAT_dom"/>
</dbReference>
<evidence type="ECO:0000313" key="6">
    <source>
        <dbReference type="Proteomes" id="UP000302163"/>
    </source>
</evidence>
<dbReference type="SUPFAM" id="SSF55729">
    <property type="entry name" value="Acyl-CoA N-acyltransferases (Nat)"/>
    <property type="match status" value="1"/>
</dbReference>
<feature type="active site" description="Proton donor" evidence="3">
    <location>
        <position position="215"/>
    </location>
</feature>
<dbReference type="NCBIfam" id="TIGR02382">
    <property type="entry name" value="wecD_rffC"/>
    <property type="match status" value="1"/>
</dbReference>
<dbReference type="KEGG" id="izh:FEM41_06590"/>
<comment type="pathway">
    <text evidence="3">Bacterial outer membrane biogenesis; enterobacterial common antigen biosynthesis.</text>
</comment>
<dbReference type="PANTHER" id="PTHR43877">
    <property type="entry name" value="AMINOALKYLPHOSPHONATE N-ACETYLTRANSFERASE-RELATED-RELATED"/>
    <property type="match status" value="1"/>
</dbReference>